<organism evidence="1 2">
    <name type="scientific">Deinococcus radiophilus</name>
    <dbReference type="NCBI Taxonomy" id="32062"/>
    <lineage>
        <taxon>Bacteria</taxon>
        <taxon>Thermotogati</taxon>
        <taxon>Deinococcota</taxon>
        <taxon>Deinococci</taxon>
        <taxon>Deinococcales</taxon>
        <taxon>Deinococcaceae</taxon>
        <taxon>Deinococcus</taxon>
    </lineage>
</organism>
<dbReference type="RefSeq" id="WP_126351985.1">
    <property type="nucleotide sequence ID" value="NZ_CP086380.1"/>
</dbReference>
<comment type="caution">
    <text evidence="1">The sequence shown here is derived from an EMBL/GenBank/DDBJ whole genome shotgun (WGS) entry which is preliminary data.</text>
</comment>
<keyword evidence="2" id="KW-1185">Reference proteome</keyword>
<dbReference type="AlphaFoldDB" id="A0A3S0KC99"/>
<name>A0A3S0KC99_9DEIO</name>
<reference evidence="1 2" key="1">
    <citation type="submission" date="2018-12" db="EMBL/GenBank/DDBJ databases">
        <title>Deinococcus radiophilus ATCC 27603 genome sequencing and assembly.</title>
        <authorList>
            <person name="Maclea K.S."/>
            <person name="Maynard C.R."/>
        </authorList>
    </citation>
    <scope>NUCLEOTIDE SEQUENCE [LARGE SCALE GENOMIC DNA]</scope>
    <source>
        <strain evidence="1 2">ATCC 27603</strain>
    </source>
</reference>
<dbReference type="Proteomes" id="UP000277766">
    <property type="component" value="Unassembled WGS sequence"/>
</dbReference>
<accession>A0A3S0KC99</accession>
<evidence type="ECO:0000313" key="1">
    <source>
        <dbReference type="EMBL" id="RTR27541.1"/>
    </source>
</evidence>
<sequence length="216" mass="24429">MKPADENSVLHVQTPQVAAAVSQVEHLRRLRHFMTNPAGMTVRQFAQAVGWPDVRAYRLVQRYEQLGLLRLVREQPRSGKPLRYYHCPYRQFFIPLALMSVQDYLDLSFAPYERAMRDQLAAAVSDGPLAVGGFLASAEQEHAISLLPATREGQPWNPLQPDTSAVHFGLGPLYLSHTQAKALQLDLLELFERYGQLDGPARYMYQVMLTPAPDKN</sequence>
<protein>
    <submittedName>
        <fullName evidence="1">ArsR family transcriptional regulator</fullName>
    </submittedName>
</protein>
<proteinExistence type="predicted"/>
<evidence type="ECO:0000313" key="2">
    <source>
        <dbReference type="Proteomes" id="UP000277766"/>
    </source>
</evidence>
<dbReference type="OrthoDB" id="67727at2"/>
<dbReference type="EMBL" id="RXPE01000010">
    <property type="protein sequence ID" value="RTR27541.1"/>
    <property type="molecule type" value="Genomic_DNA"/>
</dbReference>
<gene>
    <name evidence="1" type="ORF">EJ104_06715</name>
</gene>